<gene>
    <name evidence="2" type="ORF">JMJ35_004112</name>
</gene>
<evidence type="ECO:0000313" key="3">
    <source>
        <dbReference type="Proteomes" id="UP001166286"/>
    </source>
</evidence>
<feature type="compositionally biased region" description="Basic and acidic residues" evidence="1">
    <location>
        <begin position="272"/>
        <end position="289"/>
    </location>
</feature>
<organism evidence="2 3">
    <name type="scientific">Cladonia borealis</name>
    <dbReference type="NCBI Taxonomy" id="184061"/>
    <lineage>
        <taxon>Eukaryota</taxon>
        <taxon>Fungi</taxon>
        <taxon>Dikarya</taxon>
        <taxon>Ascomycota</taxon>
        <taxon>Pezizomycotina</taxon>
        <taxon>Lecanoromycetes</taxon>
        <taxon>OSLEUM clade</taxon>
        <taxon>Lecanoromycetidae</taxon>
        <taxon>Lecanorales</taxon>
        <taxon>Lecanorineae</taxon>
        <taxon>Cladoniaceae</taxon>
        <taxon>Cladonia</taxon>
    </lineage>
</organism>
<dbReference type="PANTHER" id="PTHR34117">
    <property type="entry name" value="STYLE CELL-CYCLE INHIBITOR 1"/>
    <property type="match status" value="1"/>
</dbReference>
<feature type="compositionally biased region" description="Basic and acidic residues" evidence="1">
    <location>
        <begin position="221"/>
        <end position="242"/>
    </location>
</feature>
<feature type="region of interest" description="Disordered" evidence="1">
    <location>
        <begin position="1"/>
        <end position="54"/>
    </location>
</feature>
<evidence type="ECO:0008006" key="4">
    <source>
        <dbReference type="Google" id="ProtNLM"/>
    </source>
</evidence>
<dbReference type="InterPro" id="IPR044688">
    <property type="entry name" value="SCI-1-like"/>
</dbReference>
<dbReference type="EMBL" id="JAFEKC020000008">
    <property type="protein sequence ID" value="KAK0513126.1"/>
    <property type="molecule type" value="Genomic_DNA"/>
</dbReference>
<protein>
    <recommendedName>
        <fullName evidence="4">RNA helicase HEL117</fullName>
    </recommendedName>
</protein>
<keyword evidence="3" id="KW-1185">Reference proteome</keyword>
<feature type="compositionally biased region" description="Basic and acidic residues" evidence="1">
    <location>
        <begin position="1"/>
        <end position="10"/>
    </location>
</feature>
<proteinExistence type="predicted"/>
<dbReference type="AlphaFoldDB" id="A0AA39R462"/>
<feature type="compositionally biased region" description="Basic residues" evidence="1">
    <location>
        <begin position="22"/>
        <end position="43"/>
    </location>
</feature>
<feature type="region of interest" description="Disordered" evidence="1">
    <location>
        <begin position="221"/>
        <end position="289"/>
    </location>
</feature>
<accession>A0AA39R462</accession>
<dbReference type="PANTHER" id="PTHR34117:SF1">
    <property type="entry name" value="STYLE CELL-CYCLE INHIBITOR 1"/>
    <property type="match status" value="1"/>
</dbReference>
<dbReference type="Proteomes" id="UP001166286">
    <property type="component" value="Unassembled WGS sequence"/>
</dbReference>
<name>A0AA39R462_9LECA</name>
<feature type="region of interest" description="Disordered" evidence="1">
    <location>
        <begin position="116"/>
        <end position="186"/>
    </location>
</feature>
<evidence type="ECO:0000313" key="2">
    <source>
        <dbReference type="EMBL" id="KAK0513126.1"/>
    </source>
</evidence>
<sequence>MSTSTRDLRNRRDRSRSPTNHSHIHRSRSPRSHHHHISSKRSKPSAPVPLPFQAPRLSKHDFEEYKPIFGLYLDIQKHKVIEELPEEEVKGRWKSFLGKWNRGDLAEGWYDPSTLQKAQRSAASASSNAEPERRLRGSPQYGSPAGTEDSSEEDVVGPTLPGQDDSNRRSNERAGPAIPNLQDLELRRELNHEDSLAHRQTLRHERLFDRKLQKAHLDDLLPRAEPGSKDRILEKKHEKADSNRAFASAKTEAGGVEDIHENDLLGGEDGIEGFKKQRKEMERKKNEREIRKEEILRARNEEREERMREYRAKEEKTMAGLVALARARFG</sequence>
<comment type="caution">
    <text evidence="2">The sequence shown here is derived from an EMBL/GenBank/DDBJ whole genome shotgun (WGS) entry which is preliminary data.</text>
</comment>
<evidence type="ECO:0000256" key="1">
    <source>
        <dbReference type="SAM" id="MobiDB-lite"/>
    </source>
</evidence>
<reference evidence="2" key="1">
    <citation type="submission" date="2023-03" db="EMBL/GenBank/DDBJ databases">
        <title>Complete genome of Cladonia borealis.</title>
        <authorList>
            <person name="Park H."/>
        </authorList>
    </citation>
    <scope>NUCLEOTIDE SEQUENCE</scope>
    <source>
        <strain evidence="2">ANT050790</strain>
    </source>
</reference>